<sequence>MVESTPLSTDLDALFGALSDPTRRGMLERLATEGECSVGELAAPLDMSLAAASKHIKVLEAAGLVTRAVQGRTHRVRLDARPLHGGVEWMRHYERMWSRSLDALAALLEAEDAAAAKPPPPRRRG</sequence>
<dbReference type="SUPFAM" id="SSF46785">
    <property type="entry name" value="Winged helix' DNA-binding domain"/>
    <property type="match status" value="1"/>
</dbReference>
<dbReference type="PANTHER" id="PTHR38600">
    <property type="entry name" value="TRANSCRIPTIONAL REGULATORY PROTEIN"/>
    <property type="match status" value="1"/>
</dbReference>
<evidence type="ECO:0000259" key="1">
    <source>
        <dbReference type="PROSITE" id="PS50987"/>
    </source>
</evidence>
<dbReference type="SMART" id="SM00418">
    <property type="entry name" value="HTH_ARSR"/>
    <property type="match status" value="1"/>
</dbReference>
<evidence type="ECO:0000313" key="3">
    <source>
        <dbReference type="Proteomes" id="UP001595892"/>
    </source>
</evidence>
<comment type="caution">
    <text evidence="2">The sequence shown here is derived from an EMBL/GenBank/DDBJ whole genome shotgun (WGS) entry which is preliminary data.</text>
</comment>
<evidence type="ECO:0000313" key="2">
    <source>
        <dbReference type="EMBL" id="MFC4728102.1"/>
    </source>
</evidence>
<dbReference type="RefSeq" id="WP_377004125.1">
    <property type="nucleotide sequence ID" value="NZ_JBHSGG010000022.1"/>
</dbReference>
<dbReference type="Pfam" id="PF12840">
    <property type="entry name" value="HTH_20"/>
    <property type="match status" value="1"/>
</dbReference>
<dbReference type="PANTHER" id="PTHR38600:SF2">
    <property type="entry name" value="SLL0088 PROTEIN"/>
    <property type="match status" value="1"/>
</dbReference>
<protein>
    <submittedName>
        <fullName evidence="2">ArsR/SmtB family transcription factor</fullName>
    </submittedName>
</protein>
<dbReference type="InterPro" id="IPR011991">
    <property type="entry name" value="ArsR-like_HTH"/>
</dbReference>
<feature type="domain" description="HTH arsR-type" evidence="1">
    <location>
        <begin position="3"/>
        <end position="98"/>
    </location>
</feature>
<organism evidence="2 3">
    <name type="scientific">Coralloluteibacterium thermophilum</name>
    <dbReference type="NCBI Taxonomy" id="2707049"/>
    <lineage>
        <taxon>Bacteria</taxon>
        <taxon>Pseudomonadati</taxon>
        <taxon>Pseudomonadota</taxon>
        <taxon>Gammaproteobacteria</taxon>
        <taxon>Lysobacterales</taxon>
        <taxon>Lysobacteraceae</taxon>
        <taxon>Coralloluteibacterium</taxon>
    </lineage>
</organism>
<dbReference type="PROSITE" id="PS50987">
    <property type="entry name" value="HTH_ARSR_2"/>
    <property type="match status" value="1"/>
</dbReference>
<name>A0ABV9NIB8_9GAMM</name>
<proteinExistence type="predicted"/>
<keyword evidence="3" id="KW-1185">Reference proteome</keyword>
<dbReference type="Gene3D" id="1.10.10.10">
    <property type="entry name" value="Winged helix-like DNA-binding domain superfamily/Winged helix DNA-binding domain"/>
    <property type="match status" value="1"/>
</dbReference>
<dbReference type="NCBIfam" id="NF033788">
    <property type="entry name" value="HTH_metalloreg"/>
    <property type="match status" value="1"/>
</dbReference>
<dbReference type="InterPro" id="IPR036390">
    <property type="entry name" value="WH_DNA-bd_sf"/>
</dbReference>
<dbReference type="InterPro" id="IPR036388">
    <property type="entry name" value="WH-like_DNA-bd_sf"/>
</dbReference>
<gene>
    <name evidence="2" type="ORF">ACFO3Q_07970</name>
</gene>
<dbReference type="EMBL" id="JBHSGG010000022">
    <property type="protein sequence ID" value="MFC4728102.1"/>
    <property type="molecule type" value="Genomic_DNA"/>
</dbReference>
<dbReference type="CDD" id="cd00090">
    <property type="entry name" value="HTH_ARSR"/>
    <property type="match status" value="1"/>
</dbReference>
<dbReference type="Proteomes" id="UP001595892">
    <property type="component" value="Unassembled WGS sequence"/>
</dbReference>
<accession>A0ABV9NIB8</accession>
<reference evidence="3" key="1">
    <citation type="journal article" date="2019" name="Int. J. Syst. Evol. Microbiol.">
        <title>The Global Catalogue of Microorganisms (GCM) 10K type strain sequencing project: providing services to taxonomists for standard genome sequencing and annotation.</title>
        <authorList>
            <consortium name="The Broad Institute Genomics Platform"/>
            <consortium name="The Broad Institute Genome Sequencing Center for Infectious Disease"/>
            <person name="Wu L."/>
            <person name="Ma J."/>
        </authorList>
    </citation>
    <scope>NUCLEOTIDE SEQUENCE [LARGE SCALE GENOMIC DNA]</scope>
    <source>
        <strain evidence="3">CGMCC 1.13574</strain>
    </source>
</reference>
<dbReference type="InterPro" id="IPR001845">
    <property type="entry name" value="HTH_ArsR_DNA-bd_dom"/>
</dbReference>
<dbReference type="PRINTS" id="PR00778">
    <property type="entry name" value="HTHARSR"/>
</dbReference>